<sequence length="3494" mass="389369">MANITAVRFSPTLLQPMRRFVQTNGSARYEVDTSRPYLEVGSGENYVTIDTIGPVDDSGNPIVVTDPIDLSNAEITQPFLVVPTGLIIDAAKIAVQLAGSLKYLAIEWTTDRLSEFLRTIAPNFAEQGTQGSSKVALRVVFGNPIQEMRLDWSVTNSARTFTLPGLQVTTPNNADYSLVLGFGNDGKPDRFRLVFTTEKDQKFIANSTFAWTRESKRELQNDEKEATPDLFKLMATTKQPVSLVLLNVALKGSDAPQFFRQLATPLTRFSFAVPDSLNQPALANDTISLRKDDWDIDFEYNKDAFDLPFLKRKGDKDKDKNDSQLLQVGKPKNIKPDFDKQTIEFLLPIKMTIGSLIFDTEIQAKFNWEKFALSVDHSKGIDLLSPEPVLPKENKEHLGLTWEFKGAEIKKDNGQTLYHYFTLATKDYNYQVQQAEGAVFEISYTRASDEPIVFAIEGFALTPNGINLTAEVTDRPAKLNGIDTKFRFHGSCLEIKENQINDFTLSGSGPLPPALVGNAIADIALQFSQRENNLTLVAGSAKLKGNQLLKCQGTRFQFSIDALGLKFVNDGKFHLYFTLTGSAQFTPLPSDDSNFALALLQVIKIDLVECPLTGDARVIGKHVKFVIELPKPKSFNFLGCFEMELRAIGFIPQAAEFGDDPAMELSGQLKFAQGIGDTPNSRPDLHRLMIALPEPGSIMPRIHFKELAVNLNIGEAFRLNGSVSFKNSPEEQGFDGEGTLEIQGLPTIAASFAFLRVRRDESSPWLRAWFIYLEARKVSFRIPVVELYIREVGLGFGYRYTLVSIKAADRENDLKKLLKELRDLSRTQGDLSKRDRWAVDLEAAGEDPRWTIVLRALISQTSASPSPLRWEEAAERVLPCVFLFDAVIAFRSDLTFFMAARAWINTNYYDYVTNVDGKEEVQGRPLFSGFVLLSPRQKRFLAQVSSNPEGFLGARPPMPEIVQKAIRNSQFAATVLIEPGLMHYELGWPNMLRWGMTLGPLKAEVRGGFIFRVSREDLVLGISYLARATLDIKADFDFGFIGCRVRAFAQVAYGARFIGVVSFKDPIDNSALYGAVGLEVQIQFSIEFWLRIELVFTSITLSFKFSLNIGFTAGLELGLMGTKPGLRGSGTIAVSCMGHTLQLNVKLGLAEDNVTAALNRTKPYLNVGLEATDVEPVPGVASADGARAIPMATSAVGLRSAVAPVPAIASDSLALSDAVLAESATGQALGFSIPDYSIFVVRQPDVEKNYFVLLPQGESETGFLPAPPNGEVREDFILTIPKGEALELEHFNPLTQQWELIAIDPNIDNTIPLRVNWEAVYQDNLKAYKESGELERKASSSLKLKDYLRHAFISDGTGSEPGQKPKPGKVSESAKHSNLVGDPQPLPTMEMLYDERVKNPSDNAFEAAVRGAVAQFESSPYFKKDETVDYEKVLSAAFDQNTTLYTTSGELPQADPNNPEWRRMQEMQQAHQLRGMVIHDIVSDVRQYVGVADGITEPLNVERSIPFQMGLVFRFKGNAPRWLTDNGSTAPKIQQRRGIATTIDSEAKTVRTFNIARYDKDDQTAFSTDFAENPPQFRSVKPFSDANTISIAWDLAWDEQSGDTTVQADPEHHLNHYEVRRRALDSNEREVVYTRTPADALHRDTTSNRIKRIRSRVQINDTFNQETLQAQATLPPEGHSYLYTITPIDHSGNPGRPLTLVVTRFPNEPPAVPVDGELIVSYHLKPNDFTIKEQPEIILNAGQPARLAVQVEWLEPMQPKVGPAVPLDQYLLIFRKEETLPIGSYGLDSTTNRPRSHHLPTSNARQLPTDIEIKLDAKGARNARFAAIDVALLQAKGIVPPGNNPQWKPEAWRVFFQTVSPGGVRSALAPVQLLLRVEPDPSIKFNDGTRDRREERRLAELEWLPYPTKLLLLPPEDLLGIFGQAHFPMPDLSEGIPRFDGTLNGISYQTHPTGIRCLRFRWNQGASRNANYPIDLVSSYHLYQLDIDAHTTETFGDRVKLGRAIRMLQDIQMLPAGDLALAPNNTLTANQWEAWHPSTMRRKQVRSEAQSPDSQKPDQLKVTGSELPYSSWYSWRESRIVLPEWQGLTDQINGQRTTSLHPFLQTLLDRLAETKVGSSDVTYKPDVQILPPFKASDLTAFLANTATKTDPYGWNVLQRLGLSTTFSLYTQSNDKAVPQGRLVQGEALLSAVNTALNDLLADSEWRLLKPHLHVELLFQPSQSVQLSDAPANAQGLLALVQVSLRPSVQQYLQYAQVIVTGTAKSTVKLLFDGTDCTVINQADPASGQVNLKPEDGKPVQYLLILPLTGSATLLIRTDKPNDPENKFPVTITPGDDEESKKAIVSEVKLFAVTDDRSTYFQTPATLATDLSNISSPAGQEWLKLKRYIESLNSNDPNDPKITIPTDKERIEAILPDFQLWSQRFFDIGGDVAPTSTKQQQNGIFAQTQEGVWLATAYPRAGSPAYATPDANGRLTYDHLLEDKWAHNYRFYMQPIGRYDLLWSSLQQSPNLMPKVAGVAAETLPTVMPDPDQAGLDIVLDRTQPVDMPVVLNSSRLDVPSVPGRPVLPGSTWEVIVAQHPEQSLMERNQTLARQLSFRQIAFTLLRRFADPDQILLLDTAVKQFNKPHDLRLKPVQNQLPALPAAPTQLDHLKLSGTLADNDAVTLDLPLRLRNFQQGALVLQWQALPFFYEHQLMLIAQTSSQVSRINQVIQRDFEYVSPSPYAIVQARDWTPSTSGAPERRLRQIEIPLQRLWDSLPATAQVQWAAEAPDAETSADRSRKLSSLPDLGVVYQIIETYSGNVEVQAEISLERQGENASLTGKFVRKQLGRRFLAELIDLTPPDAQTPQGRYVLSVIVQQVIEETVQRSYPAVIIPEKATFSTPKLTITGILTRADRDTILLSSVDPADRDALQAILATIPTDTSLQQVLLNPQDRQTFLHDFRVLDRIYQDWFSQRPISRPFNLNALPAEVAALRQTLDFPEPENCALVWQGTMTPEEQMAVLSIDADDSFRAALKRLSDQAVVADPNAVIRENAVLGLDQVPLSVSDQIQFSNDNATKRYTGLTWTGLLFESDVKVLQRWAQIPAFTTAIAALIAELDSRSLSETLPVPRPLQEELPANLQDQLQIGNDRLGWLSPAPTDAQWDALTQLTGDTDFLDARNELVSEINRDQEVGMAPERKRPQQVDLPDSIRNQLQIESDRLVWNTPLPTAQQRQAMQQLRGDDAFESAINQLLTIIPTNPPNPLPSAYDVPLGTAPLSRPSQADLPVAIRDQLRIESDQLRWLAPTPTDAQRPLLTGLNGDPAFVNALQRLLGEIDATQMVPMNPQPRRPRQKDLPDDLKAQLQLTPNVQPTQITWTGRVHNSEQWQLLQSLATQGDPPFQTAMQDILNTLQTQPTSIAFDLPVRPQPEDLPENLRDKLLIGRSLMRYHGLMTLTEGQALQNLSNLKPERLAIRRLYDASLDRGLQGRQLNIGTRRGSATPHDAELTVKPLV</sequence>
<dbReference type="Proteomes" id="UP001464891">
    <property type="component" value="Unassembled WGS sequence"/>
</dbReference>
<accession>A0ABV0JG51</accession>
<evidence type="ECO:0000256" key="2">
    <source>
        <dbReference type="SAM" id="MobiDB-lite"/>
    </source>
</evidence>
<reference evidence="3 4" key="1">
    <citation type="submission" date="2022-04" db="EMBL/GenBank/DDBJ databases">
        <title>Positive selection, recombination, and allopatry shape intraspecific diversity of widespread and dominant cyanobacteria.</title>
        <authorList>
            <person name="Wei J."/>
            <person name="Shu W."/>
            <person name="Hu C."/>
        </authorList>
    </citation>
    <scope>NUCLEOTIDE SEQUENCE [LARGE SCALE GENOMIC DNA]</scope>
    <source>
        <strain evidence="3 4">GB2-A4</strain>
    </source>
</reference>
<feature type="region of interest" description="Disordered" evidence="2">
    <location>
        <begin position="2038"/>
        <end position="2061"/>
    </location>
</feature>
<name>A0ABV0JG51_9CYAN</name>
<dbReference type="RefSeq" id="WP_348252685.1">
    <property type="nucleotide sequence ID" value="NZ_JAMPKM010000042.1"/>
</dbReference>
<gene>
    <name evidence="3" type="ORF">NC998_26965</name>
</gene>
<comment type="caution">
    <text evidence="3">The sequence shown here is derived from an EMBL/GenBank/DDBJ whole genome shotgun (WGS) entry which is preliminary data.</text>
</comment>
<proteinExistence type="predicted"/>
<evidence type="ECO:0000256" key="1">
    <source>
        <dbReference type="SAM" id="Coils"/>
    </source>
</evidence>
<evidence type="ECO:0000313" key="3">
    <source>
        <dbReference type="EMBL" id="MEP0820736.1"/>
    </source>
</evidence>
<organism evidence="3 4">
    <name type="scientific">Trichocoleus desertorum GB2-A4</name>
    <dbReference type="NCBI Taxonomy" id="2933944"/>
    <lineage>
        <taxon>Bacteria</taxon>
        <taxon>Bacillati</taxon>
        <taxon>Cyanobacteriota</taxon>
        <taxon>Cyanophyceae</taxon>
        <taxon>Leptolyngbyales</taxon>
        <taxon>Trichocoleusaceae</taxon>
        <taxon>Trichocoleus</taxon>
    </lineage>
</organism>
<feature type="coiled-coil region" evidence="1">
    <location>
        <begin position="807"/>
        <end position="834"/>
    </location>
</feature>
<protein>
    <submittedName>
        <fullName evidence="3">Uncharacterized protein</fullName>
    </submittedName>
</protein>
<dbReference type="EMBL" id="JAMPKM010000042">
    <property type="protein sequence ID" value="MEP0820736.1"/>
    <property type="molecule type" value="Genomic_DNA"/>
</dbReference>
<keyword evidence="1" id="KW-0175">Coiled coil</keyword>
<feature type="region of interest" description="Disordered" evidence="2">
    <location>
        <begin position="1353"/>
        <end position="1387"/>
    </location>
</feature>
<keyword evidence="4" id="KW-1185">Reference proteome</keyword>
<evidence type="ECO:0000313" key="4">
    <source>
        <dbReference type="Proteomes" id="UP001464891"/>
    </source>
</evidence>